<proteinExistence type="predicted"/>
<dbReference type="VEuPathDB" id="FungiDB:PGTG_13649"/>
<dbReference type="GeneID" id="10538150"/>
<dbReference type="EMBL" id="DS178306">
    <property type="protein sequence ID" value="EFP87421.2"/>
    <property type="molecule type" value="Genomic_DNA"/>
</dbReference>
<name>E3KT35_PUCGT</name>
<accession>E3KT35</accession>
<evidence type="ECO:0000313" key="1">
    <source>
        <dbReference type="EMBL" id="EFP87421.2"/>
    </source>
</evidence>
<reference key="1">
    <citation type="submission" date="2007-01" db="EMBL/GenBank/DDBJ databases">
        <title>The Genome Sequence of Puccinia graminis f. sp. tritici Strain CRL 75-36-700-3.</title>
        <authorList>
            <consortium name="The Broad Institute Genome Sequencing Platform"/>
            <person name="Birren B."/>
            <person name="Lander E."/>
            <person name="Galagan J."/>
            <person name="Nusbaum C."/>
            <person name="Devon K."/>
            <person name="Cuomo C."/>
            <person name="Jaffe D."/>
            <person name="Butler J."/>
            <person name="Alvarez P."/>
            <person name="Gnerre S."/>
            <person name="Grabherr M."/>
            <person name="Mauceli E."/>
            <person name="Brockman W."/>
            <person name="Young S."/>
            <person name="LaButti K."/>
            <person name="Sykes S."/>
            <person name="DeCaprio D."/>
            <person name="Crawford M."/>
            <person name="Koehrsen M."/>
            <person name="Engels R."/>
            <person name="Montgomery P."/>
            <person name="Pearson M."/>
            <person name="Howarth C."/>
            <person name="Larson L."/>
            <person name="White J."/>
            <person name="Zeng Q."/>
            <person name="Kodira C."/>
            <person name="Yandava C."/>
            <person name="Alvarado L."/>
            <person name="O'Leary S."/>
            <person name="Szabo L."/>
            <person name="Dean R."/>
            <person name="Schein J."/>
        </authorList>
    </citation>
    <scope>NUCLEOTIDE SEQUENCE</scope>
    <source>
        <strain>CRL 75-36-700-3</strain>
    </source>
</reference>
<dbReference type="KEGG" id="pgr:PGTG_13649"/>
<gene>
    <name evidence="1" type="ORF">PGTG_13649</name>
</gene>
<dbReference type="Proteomes" id="UP000008783">
    <property type="component" value="Unassembled WGS sequence"/>
</dbReference>
<protein>
    <submittedName>
        <fullName evidence="1">Uncharacterized protein</fullName>
    </submittedName>
</protein>
<dbReference type="RefSeq" id="XP_003331840.2">
    <property type="nucleotide sequence ID" value="XM_003331792.2"/>
</dbReference>
<dbReference type="InParanoid" id="E3KT35"/>
<evidence type="ECO:0000313" key="2">
    <source>
        <dbReference type="Proteomes" id="UP000008783"/>
    </source>
</evidence>
<reference evidence="2" key="2">
    <citation type="journal article" date="2011" name="Proc. Natl. Acad. Sci. U.S.A.">
        <title>Obligate biotrophy features unraveled by the genomic analysis of rust fungi.</title>
        <authorList>
            <person name="Duplessis S."/>
            <person name="Cuomo C.A."/>
            <person name="Lin Y.-C."/>
            <person name="Aerts A."/>
            <person name="Tisserant E."/>
            <person name="Veneault-Fourrey C."/>
            <person name="Joly D.L."/>
            <person name="Hacquard S."/>
            <person name="Amselem J."/>
            <person name="Cantarel B.L."/>
            <person name="Chiu R."/>
            <person name="Coutinho P.M."/>
            <person name="Feau N."/>
            <person name="Field M."/>
            <person name="Frey P."/>
            <person name="Gelhaye E."/>
            <person name="Goldberg J."/>
            <person name="Grabherr M.G."/>
            <person name="Kodira C.D."/>
            <person name="Kohler A."/>
            <person name="Kuees U."/>
            <person name="Lindquist E.A."/>
            <person name="Lucas S.M."/>
            <person name="Mago R."/>
            <person name="Mauceli E."/>
            <person name="Morin E."/>
            <person name="Murat C."/>
            <person name="Pangilinan J.L."/>
            <person name="Park R."/>
            <person name="Pearson M."/>
            <person name="Quesneville H."/>
            <person name="Rouhier N."/>
            <person name="Sakthikumar S."/>
            <person name="Salamov A.A."/>
            <person name="Schmutz J."/>
            <person name="Selles B."/>
            <person name="Shapiro H."/>
            <person name="Tanguay P."/>
            <person name="Tuskan G.A."/>
            <person name="Henrissat B."/>
            <person name="Van de Peer Y."/>
            <person name="Rouze P."/>
            <person name="Ellis J.G."/>
            <person name="Dodds P.N."/>
            <person name="Schein J.E."/>
            <person name="Zhong S."/>
            <person name="Hamelin R.C."/>
            <person name="Grigoriev I.V."/>
            <person name="Szabo L.J."/>
            <person name="Martin F."/>
        </authorList>
    </citation>
    <scope>NUCLEOTIDE SEQUENCE [LARGE SCALE GENOMIC DNA]</scope>
    <source>
        <strain evidence="2">CRL 75-36-700-3 / race SCCL</strain>
    </source>
</reference>
<dbReference type="AlphaFoldDB" id="E3KT35"/>
<organism evidence="1 2">
    <name type="scientific">Puccinia graminis f. sp. tritici (strain CRL 75-36-700-3 / race SCCL)</name>
    <name type="common">Black stem rust fungus</name>
    <dbReference type="NCBI Taxonomy" id="418459"/>
    <lineage>
        <taxon>Eukaryota</taxon>
        <taxon>Fungi</taxon>
        <taxon>Dikarya</taxon>
        <taxon>Basidiomycota</taxon>
        <taxon>Pucciniomycotina</taxon>
        <taxon>Pucciniomycetes</taxon>
        <taxon>Pucciniales</taxon>
        <taxon>Pucciniaceae</taxon>
        <taxon>Puccinia</taxon>
    </lineage>
</organism>
<sequence>MPRQTKRGATLTQMTQLIQQHVQGAMVNSLVNDGSNESPEDSDLEEAIVAFIMLKRCHYHAP</sequence>
<keyword evidence="2" id="KW-1185">Reference proteome</keyword>
<dbReference type="HOGENOM" id="CLU_2905202_0_0_1"/>